<dbReference type="HOGENOM" id="CLU_3172257_0_0_6"/>
<sequence length="47" mass="4984">MVGLDLQQIGIDQQQLVVLLLELGRSSTTCQAGSDRSGHEHGANIHG</sequence>
<comment type="caution">
    <text evidence="2">The sequence shown here is derived from an EMBL/GenBank/DDBJ whole genome shotgun (WGS) entry which is preliminary data.</text>
</comment>
<organism evidence="2 3">
    <name type="scientific">Pseudomonas savastanoi pv. glycinea str. race 4</name>
    <dbReference type="NCBI Taxonomy" id="875330"/>
    <lineage>
        <taxon>Bacteria</taxon>
        <taxon>Pseudomonadati</taxon>
        <taxon>Pseudomonadota</taxon>
        <taxon>Gammaproteobacteria</taxon>
        <taxon>Pseudomonadales</taxon>
        <taxon>Pseudomonadaceae</taxon>
        <taxon>Pseudomonas</taxon>
    </lineage>
</organism>
<gene>
    <name evidence="2" type="ORF">Pgy4_32416</name>
</gene>
<dbReference type="AlphaFoldDB" id="F3CEH1"/>
<feature type="compositionally biased region" description="Basic and acidic residues" evidence="1">
    <location>
        <begin position="36"/>
        <end position="47"/>
    </location>
</feature>
<protein>
    <submittedName>
        <fullName evidence="2">Uncharacterized protein</fullName>
    </submittedName>
</protein>
<name>F3CEH1_PSESG</name>
<evidence type="ECO:0000313" key="2">
    <source>
        <dbReference type="EMBL" id="EGH17663.1"/>
    </source>
</evidence>
<dbReference type="BioCyc" id="PSYR875330:G11XH-6154-MONOMER"/>
<evidence type="ECO:0000313" key="3">
    <source>
        <dbReference type="Proteomes" id="UP000005466"/>
    </source>
</evidence>
<accession>F3CEH1</accession>
<dbReference type="Proteomes" id="UP000005466">
    <property type="component" value="Unassembled WGS sequence"/>
</dbReference>
<evidence type="ECO:0000256" key="1">
    <source>
        <dbReference type="SAM" id="MobiDB-lite"/>
    </source>
</evidence>
<dbReference type="EMBL" id="ADWY01001944">
    <property type="protein sequence ID" value="EGH17663.1"/>
    <property type="molecule type" value="Genomic_DNA"/>
</dbReference>
<reference evidence="2 3" key="1">
    <citation type="journal article" date="2011" name="PLoS Pathog.">
        <title>Dynamic evolution of pathogenicity revealed by sequencing and comparative genomics of 19 Pseudomonas syringae isolates.</title>
        <authorList>
            <person name="Baltrus D.A."/>
            <person name="Nishimura M.T."/>
            <person name="Romanchuk A."/>
            <person name="Chang J.H."/>
            <person name="Mukhtar M.S."/>
            <person name="Cherkis K."/>
            <person name="Roach J."/>
            <person name="Grant S.R."/>
            <person name="Jones C.D."/>
            <person name="Dangl J.L."/>
        </authorList>
    </citation>
    <scope>NUCLEOTIDE SEQUENCE [LARGE SCALE GENOMIC DNA]</scope>
    <source>
        <strain evidence="3">race 4</strain>
    </source>
</reference>
<feature type="region of interest" description="Disordered" evidence="1">
    <location>
        <begin position="28"/>
        <end position="47"/>
    </location>
</feature>
<proteinExistence type="predicted"/>